<reference evidence="7" key="1">
    <citation type="journal article" date="2010" name="Nature">
        <title>The Amphimedon queenslandica genome and the evolution of animal complexity.</title>
        <authorList>
            <person name="Srivastava M."/>
            <person name="Simakov O."/>
            <person name="Chapman J."/>
            <person name="Fahey B."/>
            <person name="Gauthier M.E."/>
            <person name="Mitros T."/>
            <person name="Richards G.S."/>
            <person name="Conaco C."/>
            <person name="Dacre M."/>
            <person name="Hellsten U."/>
            <person name="Larroux C."/>
            <person name="Putnam N.H."/>
            <person name="Stanke M."/>
            <person name="Adamska M."/>
            <person name="Darling A."/>
            <person name="Degnan S.M."/>
            <person name="Oakley T.H."/>
            <person name="Plachetzki D.C."/>
            <person name="Zhai Y."/>
            <person name="Adamski M."/>
            <person name="Calcino A."/>
            <person name="Cummins S.F."/>
            <person name="Goodstein D.M."/>
            <person name="Harris C."/>
            <person name="Jackson D.J."/>
            <person name="Leys S.P."/>
            <person name="Shu S."/>
            <person name="Woodcroft B.J."/>
            <person name="Vervoort M."/>
            <person name="Kosik K.S."/>
            <person name="Manning G."/>
            <person name="Degnan B.M."/>
            <person name="Rokhsar D.S."/>
        </authorList>
    </citation>
    <scope>NUCLEOTIDE SEQUENCE [LARGE SCALE GENOMIC DNA]</scope>
</reference>
<comment type="pathway">
    <text evidence="3">Phospholipid metabolism; phosphatidylethanolamine biosynthesis; phosphatidylethanolamine from ethanolamine: step 1/3.</text>
</comment>
<dbReference type="EnsemblMetazoa" id="XM_003387462.3">
    <property type="protein sequence ID" value="XP_003387510.1"/>
    <property type="gene ID" value="LOC100637591"/>
</dbReference>
<reference evidence="6" key="2">
    <citation type="submission" date="2017-05" db="UniProtKB">
        <authorList>
            <consortium name="EnsemblMetazoa"/>
        </authorList>
    </citation>
    <scope>IDENTIFICATION</scope>
</reference>
<dbReference type="Proteomes" id="UP000007879">
    <property type="component" value="Unassembled WGS sequence"/>
</dbReference>
<dbReference type="eggNOG" id="KOG4720">
    <property type="taxonomic scope" value="Eukaryota"/>
</dbReference>
<protein>
    <recommendedName>
        <fullName evidence="5">ethanolamine kinase</fullName>
        <ecNumber evidence="5">2.7.1.82</ecNumber>
    </recommendedName>
</protein>
<dbReference type="PANTHER" id="PTHR22603:SF66">
    <property type="entry name" value="ETHANOLAMINE KINASE"/>
    <property type="match status" value="1"/>
</dbReference>
<evidence type="ECO:0000313" key="7">
    <source>
        <dbReference type="Proteomes" id="UP000007879"/>
    </source>
</evidence>
<dbReference type="GO" id="GO:0005737">
    <property type="term" value="C:cytoplasm"/>
    <property type="evidence" value="ECO:0007669"/>
    <property type="project" value="TreeGrafter"/>
</dbReference>
<dbReference type="GO" id="GO:0006646">
    <property type="term" value="P:phosphatidylethanolamine biosynthetic process"/>
    <property type="evidence" value="ECO:0007669"/>
    <property type="project" value="TreeGrafter"/>
</dbReference>
<dbReference type="Pfam" id="PF01633">
    <property type="entry name" value="Choline_kinase"/>
    <property type="match status" value="1"/>
</dbReference>
<keyword evidence="7" id="KW-1185">Reference proteome</keyword>
<evidence type="ECO:0000256" key="1">
    <source>
        <dbReference type="ARBA" id="ARBA00023209"/>
    </source>
</evidence>
<evidence type="ECO:0000313" key="6">
    <source>
        <dbReference type="EnsemblMetazoa" id="Aqu2.1.28527_001"/>
    </source>
</evidence>
<dbReference type="KEGG" id="aqu:100637591"/>
<keyword evidence="1" id="KW-0444">Lipid biosynthesis</keyword>
<evidence type="ECO:0000256" key="2">
    <source>
        <dbReference type="ARBA" id="ARBA00023264"/>
    </source>
</evidence>
<keyword evidence="2" id="KW-1208">Phospholipid metabolism</keyword>
<dbReference type="CDD" id="cd05157">
    <property type="entry name" value="ETNK_euk"/>
    <property type="match status" value="1"/>
</dbReference>
<evidence type="ECO:0000256" key="4">
    <source>
        <dbReference type="ARBA" id="ARBA00038211"/>
    </source>
</evidence>
<gene>
    <name evidence="6" type="primary">100637591</name>
</gene>
<dbReference type="FunCoup" id="A0A1X7UM85">
    <property type="interactions" value="1069"/>
</dbReference>
<dbReference type="Gene3D" id="3.90.1200.10">
    <property type="match status" value="1"/>
</dbReference>
<dbReference type="GO" id="GO:0004305">
    <property type="term" value="F:ethanolamine kinase activity"/>
    <property type="evidence" value="ECO:0007669"/>
    <property type="project" value="UniProtKB-EC"/>
</dbReference>
<dbReference type="EC" id="2.7.1.82" evidence="5"/>
<keyword evidence="1" id="KW-0594">Phospholipid biosynthesis</keyword>
<evidence type="ECO:0000256" key="3">
    <source>
        <dbReference type="ARBA" id="ARBA00037883"/>
    </source>
</evidence>
<proteinExistence type="inferred from homology"/>
<dbReference type="Gene3D" id="3.30.200.20">
    <property type="entry name" value="Phosphorylase Kinase, domain 1"/>
    <property type="match status" value="1"/>
</dbReference>
<dbReference type="EnsemblMetazoa" id="Aqu2.1.28527_001">
    <property type="protein sequence ID" value="Aqu2.1.28527_001"/>
    <property type="gene ID" value="Aqu2.1.28527"/>
</dbReference>
<evidence type="ECO:0000256" key="5">
    <source>
        <dbReference type="ARBA" id="ARBA00038874"/>
    </source>
</evidence>
<dbReference type="OrthoDB" id="10267235at2759"/>
<accession>A0A1X7UM85</accession>
<dbReference type="InterPro" id="IPR011009">
    <property type="entry name" value="Kinase-like_dom_sf"/>
</dbReference>
<sequence length="362" mass="41939">MAASSSSRIEKRTNGGLTWSYVPITINPKELLSSFRTHLCPLLRWGQEEELSTKEFTDGITNTLIGVYRRDRGKDDMVLIRFNGQDTEIMIDRVREITTMLLLSDLRLSTKLHCQFDNGIAYGYVPGRPVTIDEMSDPAMCRRIAKTLARFHKVQVPESLSNGKSRLLNEFFTWFDKIPDTYSKDEDNEKYLRSFGGSTDPLKREVEELTIELEKLSSPLVLCHNDLLCGNIIYNEEEDNVSFIDFEYAGLNPRAYDIADHFCEFVGIDIKDIDYTKYPGEELQKKWLRMYLTELKGTSDISDTDLHQLYREVNKYALAAHLMWTIWGLIQASIATIDFDYLTYSSVRYNEYLAKKEHFLSL</sequence>
<keyword evidence="1" id="KW-0443">Lipid metabolism</keyword>
<comment type="similarity">
    <text evidence="4">Belongs to the choline/ethanolamine kinase family.</text>
</comment>
<dbReference type="SUPFAM" id="SSF56112">
    <property type="entry name" value="Protein kinase-like (PK-like)"/>
    <property type="match status" value="1"/>
</dbReference>
<dbReference type="STRING" id="400682.A0A1X7UM85"/>
<name>A0A1X7UM85_AMPQE</name>
<organism evidence="6">
    <name type="scientific">Amphimedon queenslandica</name>
    <name type="common">Sponge</name>
    <dbReference type="NCBI Taxonomy" id="400682"/>
    <lineage>
        <taxon>Eukaryota</taxon>
        <taxon>Metazoa</taxon>
        <taxon>Porifera</taxon>
        <taxon>Demospongiae</taxon>
        <taxon>Heteroscleromorpha</taxon>
        <taxon>Haplosclerida</taxon>
        <taxon>Niphatidae</taxon>
        <taxon>Amphimedon</taxon>
    </lineage>
</organism>
<dbReference type="AlphaFoldDB" id="A0A1X7UM85"/>
<dbReference type="PANTHER" id="PTHR22603">
    <property type="entry name" value="CHOLINE/ETHANOALAMINE KINASE"/>
    <property type="match status" value="1"/>
</dbReference>
<dbReference type="OMA" id="VASHIHW"/>
<dbReference type="InParanoid" id="A0A1X7UM85"/>